<dbReference type="AlphaFoldDB" id="A0A5K7YK96"/>
<dbReference type="Gene3D" id="3.30.1050.10">
    <property type="entry name" value="SCP2 sterol-binding domain"/>
    <property type="match status" value="1"/>
</dbReference>
<dbReference type="SUPFAM" id="SSF55718">
    <property type="entry name" value="SCP-like"/>
    <property type="match status" value="1"/>
</dbReference>
<reference evidence="2 3" key="1">
    <citation type="submission" date="2019-11" db="EMBL/GenBank/DDBJ databases">
        <title>Comparative genomics of hydrocarbon-degrading Desulfosarcina strains.</title>
        <authorList>
            <person name="Watanabe M."/>
            <person name="Kojima H."/>
            <person name="Fukui M."/>
        </authorList>
    </citation>
    <scope>NUCLEOTIDE SEQUENCE [LARGE SCALE GENOMIC DNA]</scope>
    <source>
        <strain evidence="2 3">PL12</strain>
    </source>
</reference>
<dbReference type="EMBL" id="AP021874">
    <property type="protein sequence ID" value="BBO68289.1"/>
    <property type="molecule type" value="Genomic_DNA"/>
</dbReference>
<gene>
    <name evidence="2" type="ORF">DSCA_22190</name>
</gene>
<dbReference type="InterPro" id="IPR036527">
    <property type="entry name" value="SCP2_sterol-bd_dom_sf"/>
</dbReference>
<proteinExistence type="predicted"/>
<accession>A0A5K7YK96</accession>
<dbReference type="Proteomes" id="UP000427906">
    <property type="component" value="Chromosome"/>
</dbReference>
<protein>
    <recommendedName>
        <fullName evidence="1">SCP2 domain-containing protein</fullName>
    </recommendedName>
</protein>
<evidence type="ECO:0000313" key="2">
    <source>
        <dbReference type="EMBL" id="BBO68289.1"/>
    </source>
</evidence>
<name>A0A5K7YK96_9BACT</name>
<keyword evidence="3" id="KW-1185">Reference proteome</keyword>
<dbReference type="InterPro" id="IPR003033">
    <property type="entry name" value="SCP2_sterol-bd_dom"/>
</dbReference>
<dbReference type="Pfam" id="PF02036">
    <property type="entry name" value="SCP2"/>
    <property type="match status" value="1"/>
</dbReference>
<dbReference type="RefSeq" id="WP_231716448.1">
    <property type="nucleotide sequence ID" value="NZ_AP021874.1"/>
</dbReference>
<sequence length="68" mass="7520">MAVRNRTCTVSRWRAAEATCTLKIGDADFIRLISGELTAMQAYTSGKLKIKGGIMKSQLIEKLFQLKG</sequence>
<organism evidence="2 3">
    <name type="scientific">Desulfosarcina alkanivorans</name>
    <dbReference type="NCBI Taxonomy" id="571177"/>
    <lineage>
        <taxon>Bacteria</taxon>
        <taxon>Pseudomonadati</taxon>
        <taxon>Thermodesulfobacteriota</taxon>
        <taxon>Desulfobacteria</taxon>
        <taxon>Desulfobacterales</taxon>
        <taxon>Desulfosarcinaceae</taxon>
        <taxon>Desulfosarcina</taxon>
    </lineage>
</organism>
<feature type="domain" description="SCP2" evidence="1">
    <location>
        <begin position="4"/>
        <end position="65"/>
    </location>
</feature>
<evidence type="ECO:0000259" key="1">
    <source>
        <dbReference type="Pfam" id="PF02036"/>
    </source>
</evidence>
<evidence type="ECO:0000313" key="3">
    <source>
        <dbReference type="Proteomes" id="UP000427906"/>
    </source>
</evidence>
<dbReference type="KEGG" id="dalk:DSCA_22190"/>